<feature type="domain" description="FAS1" evidence="14">
    <location>
        <begin position="843"/>
        <end position="983"/>
    </location>
</feature>
<feature type="domain" description="FAS1" evidence="14">
    <location>
        <begin position="702"/>
        <end position="829"/>
    </location>
</feature>
<feature type="domain" description="EGF-like" evidence="13">
    <location>
        <begin position="1194"/>
        <end position="1234"/>
    </location>
</feature>
<dbReference type="PROSITE" id="PS01248">
    <property type="entry name" value="EGF_LAM_1"/>
    <property type="match status" value="2"/>
</dbReference>
<dbReference type="SMART" id="SM00554">
    <property type="entry name" value="FAS1"/>
    <property type="match status" value="5"/>
</dbReference>
<dbReference type="CDD" id="cd00055">
    <property type="entry name" value="EGF_Lam"/>
    <property type="match status" value="1"/>
</dbReference>
<feature type="disulfide bond" evidence="10">
    <location>
        <begin position="501"/>
        <end position="510"/>
    </location>
</feature>
<evidence type="ECO:0000259" key="13">
    <source>
        <dbReference type="PROSITE" id="PS50026"/>
    </source>
</evidence>
<feature type="domain" description="EGF-like" evidence="13">
    <location>
        <begin position="598"/>
        <end position="637"/>
    </location>
</feature>
<keyword evidence="3" id="KW-0812">Transmembrane</keyword>
<feature type="domain" description="EGF-like" evidence="13">
    <location>
        <begin position="1070"/>
        <end position="1110"/>
    </location>
</feature>
<feature type="disulfide bond" evidence="10">
    <location>
        <begin position="545"/>
        <end position="554"/>
    </location>
</feature>
<evidence type="ECO:0000256" key="11">
    <source>
        <dbReference type="PROSITE-ProRule" id="PRU00323"/>
    </source>
</evidence>
<dbReference type="PANTHER" id="PTHR24038:SF8">
    <property type="entry name" value="STABILIN-1"/>
    <property type="match status" value="1"/>
</dbReference>
<evidence type="ECO:0000256" key="6">
    <source>
        <dbReference type="ARBA" id="ARBA00023157"/>
    </source>
</evidence>
<feature type="compositionally biased region" description="Basic and acidic residues" evidence="12">
    <location>
        <begin position="1614"/>
        <end position="1625"/>
    </location>
</feature>
<evidence type="ECO:0000256" key="8">
    <source>
        <dbReference type="ARBA" id="ARBA00023180"/>
    </source>
</evidence>
<dbReference type="SUPFAM" id="SSF56436">
    <property type="entry name" value="C-type lectin-like"/>
    <property type="match status" value="1"/>
</dbReference>
<evidence type="ECO:0000256" key="7">
    <source>
        <dbReference type="ARBA" id="ARBA00023170"/>
    </source>
</evidence>
<protein>
    <recommendedName>
        <fullName evidence="18">Stabilin-2</fullName>
    </recommendedName>
</protein>
<dbReference type="InterPro" id="IPR000782">
    <property type="entry name" value="FAS1_domain"/>
</dbReference>
<dbReference type="InterPro" id="IPR024731">
    <property type="entry name" value="NELL2-like_EGF"/>
</dbReference>
<evidence type="ECO:0000256" key="3">
    <source>
        <dbReference type="ARBA" id="ARBA00022692"/>
    </source>
</evidence>
<evidence type="ECO:0000313" key="17">
    <source>
        <dbReference type="Proteomes" id="UP000829720"/>
    </source>
</evidence>
<dbReference type="SUPFAM" id="SSF82153">
    <property type="entry name" value="FAS1 domain"/>
    <property type="match status" value="5"/>
</dbReference>
<feature type="disulfide bond" evidence="10">
    <location>
        <begin position="526"/>
        <end position="543"/>
    </location>
</feature>
<dbReference type="PROSITE" id="PS00022">
    <property type="entry name" value="EGF_1"/>
    <property type="match status" value="4"/>
</dbReference>
<feature type="domain" description="Link" evidence="15">
    <location>
        <begin position="1311"/>
        <end position="1404"/>
    </location>
</feature>
<dbReference type="InterPro" id="IPR000742">
    <property type="entry name" value="EGF"/>
</dbReference>
<feature type="domain" description="EGF-like" evidence="13">
    <location>
        <begin position="78"/>
        <end position="119"/>
    </location>
</feature>
<comment type="caution">
    <text evidence="16">The sequence shown here is derived from an EMBL/GenBank/DDBJ whole genome shotgun (WGS) entry which is preliminary data.</text>
</comment>
<dbReference type="PROSITE" id="PS50213">
    <property type="entry name" value="FAS1"/>
    <property type="match status" value="5"/>
</dbReference>
<dbReference type="InterPro" id="IPR002049">
    <property type="entry name" value="LE_dom"/>
</dbReference>
<accession>A0A8T3D411</accession>
<dbReference type="Gene3D" id="3.10.100.10">
    <property type="entry name" value="Mannose-Binding Protein A, subunit A"/>
    <property type="match status" value="1"/>
</dbReference>
<dbReference type="SMART" id="SM00445">
    <property type="entry name" value="LINK"/>
    <property type="match status" value="1"/>
</dbReference>
<feature type="domain" description="FAS1" evidence="14">
    <location>
        <begin position="259"/>
        <end position="387"/>
    </location>
</feature>
<feature type="domain" description="EGF-like" evidence="13">
    <location>
        <begin position="473"/>
        <end position="511"/>
    </location>
</feature>
<dbReference type="InterPro" id="IPR016187">
    <property type="entry name" value="CTDL_fold"/>
</dbReference>
<proteinExistence type="predicted"/>
<keyword evidence="2 10" id="KW-0245">EGF-like domain</keyword>
<keyword evidence="17" id="KW-1185">Reference proteome</keyword>
<feature type="disulfide bond" evidence="10">
    <location>
        <begin position="1100"/>
        <end position="1109"/>
    </location>
</feature>
<organism evidence="16 17">
    <name type="scientific">Albula goreensis</name>
    <dbReference type="NCBI Taxonomy" id="1534307"/>
    <lineage>
        <taxon>Eukaryota</taxon>
        <taxon>Metazoa</taxon>
        <taxon>Chordata</taxon>
        <taxon>Craniata</taxon>
        <taxon>Vertebrata</taxon>
        <taxon>Euteleostomi</taxon>
        <taxon>Actinopterygii</taxon>
        <taxon>Neopterygii</taxon>
        <taxon>Teleostei</taxon>
        <taxon>Albuliformes</taxon>
        <taxon>Albulidae</taxon>
        <taxon>Albula</taxon>
    </lineage>
</organism>
<sequence>MISVCVQADCEYTDQGQVTCTCREGWTGDGEVCTEVDSCLLESRGGCHDDAECSSVGPGQTECTCKDGYQGDGKYCDLISPCIRYNGGCHYLATCEYSRNGTQSCTCPTGYEGNGTVCYGSIRMELDSNHQYYWFNELVQASRVDDLDRNITALIPANRGFYELGRIKREYWKDPYRTPYLVKAHILEGIYTSEDLRQLVNKKVTTLNSKTSWEITIADTMLKIGKATITKPDNLAINGLIHVIDTVLEPSLSEIPPPPPTLIEFLNNTPTYSLFMQALLLYNITDKVTAKENTILLPSDQAVKEHLQRTNSTQLDEDTAKYHIVPDVKLLPEDVLSGMTKKTLLGFHYQIMFHVGTKNESMANEVLLDGNVTEIRYAIVIPISRVLEIHKNYCNKEVFLRSSGRCGPCDEPPRCSYRGKPLGGGFPPGMKPNCQYRKRDGRIRYTASGCMIDCFRAEEQEECCPGFYGPTCYRCPATNDQVCSNRGKCEDGLLGTGACVCQQGFNGTACEKCEPTRYGASCQSVCNCVHGICADGITGDGKCLCHKGWKGPTCSVAIVADECGGTCDVNANCVAPSGSGPKCFCVAGYQGDGKVCKAINPCDHDNGSCSKDAKCTKISPGVRTCTCNQGYTGRNSVPGNRPMLGEPWRLSREGRVPPHGTRPGCIHENGGCSMNAWCENSGQGQRNCTCRKGYIGDGFTCKGKIATEIRRHPDASWFSSNLAAAKVGDLLGDGVYTLFVPHNDYASNFTMELWTNRSRNRDLLRNHIVGCEKLFLADLRSGGNVVTFAGQKLHFSVQKGDVYINEKTKIITSDEMVFDAVIHFIDGVLVPYDLQNQSKVDPSKFNVTSAAEAYGYTTFSKMLQDSSVQSLIQNPLHQPLSMLWPTEEAFRSMPEERRRWLFNPDHAHQLANYVKAHIIRDIILTAGMLPLTGSARTLFGSILSFSCDKNTVGNILVDDGNAKIIERHLEFDVGIAHGIDQLIEPPGLGARCDNLEMVKVSGMCGSCDLTPRCSHGMTFTGKVSSCVNYRPWKIHKLYRTYRPRFRRGCSAECLQVKWTPRCCKNHYGRDCEVCPGGLEAPCSNHGDCNDGEQGTGNCTCQPGFRGTACELCESGHYGPNCTACTCTENGRCAEQLDGDGSCFCHEGWTGARCEIKLEIKPNCTPTCHPKAVCQPENVCQCEPLYEGDGRTCTAPDLCREYNGGCHQNADCVQTGVQVTCTCRSGYWGDGVACAPINRCVQESNGGCSLFANCRFTGPNVRECECLPGYIGDGFQCLLRVVPPEDRCLEDNGGCDPKALCKDLHFHENTAGVFHLSSPKGRYKLNYKDARAACEGEDATLATLTQLSHAQQLGMHLCMAGWLEGAQVGFPTRFPSLICGNNRVGVVTYKSPVDTSSTYDAYCYRVKDVFCECGPQYVGSGEFCNGNLASVVATNAKFSVFYSTLLKLASSSKEGKRLMDFLTAPSVSITLFVPQDSGFIANQTLTWRDVEYHISTNNSLHFYGNLTHGSVLRSQLGFNLSVAISTNSSDESQPIKTVNRQRIIDWDIPTTNGIIHIIERPLKAPPPLVSPHHTAGDASTHSSGAAGPVFSHKKEPYKFHYFKAEEDIDDETRTDDEGGQKQDEGKPMQVSFANPVYRERPAAGQPFNEESSENVQEDSSESRNIFD</sequence>
<dbReference type="Gene3D" id="2.30.180.10">
    <property type="entry name" value="FAS1 domain"/>
    <property type="match status" value="5"/>
</dbReference>
<feature type="domain" description="EGF-like" evidence="13">
    <location>
        <begin position="518"/>
        <end position="555"/>
    </location>
</feature>
<evidence type="ECO:0000256" key="5">
    <source>
        <dbReference type="ARBA" id="ARBA00023136"/>
    </source>
</evidence>
<feature type="domain" description="EGF-like" evidence="13">
    <location>
        <begin position="35"/>
        <end position="77"/>
    </location>
</feature>
<feature type="region of interest" description="Disordered" evidence="12">
    <location>
        <begin position="1564"/>
        <end position="1589"/>
    </location>
</feature>
<dbReference type="OrthoDB" id="286301at2759"/>
<dbReference type="InterPro" id="IPR016186">
    <property type="entry name" value="C-type_lectin-like/link_sf"/>
</dbReference>
<feature type="compositionally biased region" description="Acidic residues" evidence="12">
    <location>
        <begin position="1649"/>
        <end position="1658"/>
    </location>
</feature>
<dbReference type="PROSITE" id="PS50963">
    <property type="entry name" value="LINK_2"/>
    <property type="match status" value="1"/>
</dbReference>
<dbReference type="PROSITE" id="PS01186">
    <property type="entry name" value="EGF_2"/>
    <property type="match status" value="6"/>
</dbReference>
<evidence type="ECO:0000313" key="16">
    <source>
        <dbReference type="EMBL" id="KAI1892359.1"/>
    </source>
</evidence>
<keyword evidence="6 10" id="KW-1015">Disulfide bond</keyword>
<evidence type="ECO:0000259" key="15">
    <source>
        <dbReference type="PROSITE" id="PS50963"/>
    </source>
</evidence>
<feature type="disulfide bond" evidence="11">
    <location>
        <begin position="1357"/>
        <end position="1378"/>
    </location>
</feature>
<dbReference type="Pfam" id="PF02469">
    <property type="entry name" value="Fasciclin"/>
    <property type="match status" value="4"/>
</dbReference>
<feature type="disulfide bond" evidence="10">
    <location>
        <begin position="563"/>
        <end position="573"/>
    </location>
</feature>
<dbReference type="PROSITE" id="PS01241">
    <property type="entry name" value="LINK_1"/>
    <property type="match status" value="1"/>
</dbReference>
<dbReference type="Pfam" id="PF12947">
    <property type="entry name" value="EGF_3"/>
    <property type="match status" value="4"/>
</dbReference>
<dbReference type="InterPro" id="IPR036378">
    <property type="entry name" value="FAS1_dom_sf"/>
</dbReference>
<dbReference type="FunFam" id="2.30.180.10:FF:000005">
    <property type="entry name" value="Stabilin 2"/>
    <property type="match status" value="1"/>
</dbReference>
<feature type="domain" description="EGF-like" evidence="13">
    <location>
        <begin position="1235"/>
        <end position="1275"/>
    </location>
</feature>
<reference evidence="16" key="1">
    <citation type="submission" date="2021-01" db="EMBL/GenBank/DDBJ databases">
        <authorList>
            <person name="Zahm M."/>
            <person name="Roques C."/>
            <person name="Cabau C."/>
            <person name="Klopp C."/>
            <person name="Donnadieu C."/>
            <person name="Jouanno E."/>
            <person name="Lampietro C."/>
            <person name="Louis A."/>
            <person name="Herpin A."/>
            <person name="Echchiki A."/>
            <person name="Berthelot C."/>
            <person name="Parey E."/>
            <person name="Roest-Crollius H."/>
            <person name="Braasch I."/>
            <person name="Postlethwait J."/>
            <person name="Bobe J."/>
            <person name="Montfort J."/>
            <person name="Bouchez O."/>
            <person name="Begum T."/>
            <person name="Mejri S."/>
            <person name="Adams A."/>
            <person name="Chen W.-J."/>
            <person name="Guiguen Y."/>
        </authorList>
    </citation>
    <scope>NUCLEOTIDE SEQUENCE</scope>
    <source>
        <tissue evidence="16">Blood</tissue>
    </source>
</reference>
<evidence type="ECO:0000259" key="14">
    <source>
        <dbReference type="PROSITE" id="PS50213"/>
    </source>
</evidence>
<dbReference type="GO" id="GO:0016020">
    <property type="term" value="C:membrane"/>
    <property type="evidence" value="ECO:0007669"/>
    <property type="project" value="UniProtKB-SubCell"/>
</dbReference>
<evidence type="ECO:0000256" key="9">
    <source>
        <dbReference type="ARBA" id="ARBA00023292"/>
    </source>
</evidence>
<keyword evidence="7" id="KW-0675">Receptor</keyword>
<dbReference type="PROSITE" id="PS50026">
    <property type="entry name" value="EGF_3"/>
    <property type="match status" value="10"/>
</dbReference>
<feature type="region of interest" description="Disordered" evidence="12">
    <location>
        <begin position="1602"/>
        <end position="1666"/>
    </location>
</feature>
<feature type="disulfide bond" evidence="11">
    <location>
        <begin position="1333"/>
        <end position="1402"/>
    </location>
</feature>
<comment type="subcellular location">
    <subcellularLocation>
        <location evidence="1">Membrane</location>
        <topology evidence="1">Single-pass type I membrane protein</topology>
    </subcellularLocation>
</comment>
<keyword evidence="8" id="KW-0325">Glycoprotein</keyword>
<dbReference type="FunFam" id="2.10.25.10:FF:000040">
    <property type="entry name" value="Stabilin 2"/>
    <property type="match status" value="2"/>
</dbReference>
<evidence type="ECO:0000256" key="4">
    <source>
        <dbReference type="ARBA" id="ARBA00022989"/>
    </source>
</evidence>
<dbReference type="SMART" id="SM00180">
    <property type="entry name" value="EGF_Lam"/>
    <property type="match status" value="2"/>
</dbReference>
<keyword evidence="4" id="KW-1133">Transmembrane helix</keyword>
<evidence type="ECO:0000256" key="2">
    <source>
        <dbReference type="ARBA" id="ARBA00022536"/>
    </source>
</evidence>
<feature type="domain" description="FAS1" evidence="14">
    <location>
        <begin position="119"/>
        <end position="248"/>
    </location>
</feature>
<dbReference type="PRINTS" id="PR01265">
    <property type="entry name" value="LINKMODULE"/>
</dbReference>
<comment type="caution">
    <text evidence="10">Lacks conserved residue(s) required for the propagation of feature annotation.</text>
</comment>
<feature type="domain" description="EGF-like" evidence="13">
    <location>
        <begin position="559"/>
        <end position="597"/>
    </location>
</feature>
<name>A0A8T3D411_9TELE</name>
<feature type="domain" description="FAS1" evidence="14">
    <location>
        <begin position="1424"/>
        <end position="1561"/>
    </location>
</feature>
<dbReference type="SUPFAM" id="SSF57196">
    <property type="entry name" value="EGF/Laminin"/>
    <property type="match status" value="1"/>
</dbReference>
<evidence type="ECO:0000256" key="1">
    <source>
        <dbReference type="ARBA" id="ARBA00004479"/>
    </source>
</evidence>
<dbReference type="SUPFAM" id="SSF57184">
    <property type="entry name" value="Growth factor receptor domain"/>
    <property type="match status" value="1"/>
</dbReference>
<evidence type="ECO:0008006" key="18">
    <source>
        <dbReference type="Google" id="ProtNLM"/>
    </source>
</evidence>
<dbReference type="GO" id="GO:0005540">
    <property type="term" value="F:hyaluronic acid binding"/>
    <property type="evidence" value="ECO:0007669"/>
    <property type="project" value="InterPro"/>
</dbReference>
<evidence type="ECO:0000256" key="10">
    <source>
        <dbReference type="PROSITE-ProRule" id="PRU00076"/>
    </source>
</evidence>
<dbReference type="SMART" id="SM00181">
    <property type="entry name" value="EGF"/>
    <property type="match status" value="13"/>
</dbReference>
<dbReference type="PANTHER" id="PTHR24038">
    <property type="entry name" value="STABILIN"/>
    <property type="match status" value="1"/>
</dbReference>
<dbReference type="EMBL" id="JAERUA010000012">
    <property type="protein sequence ID" value="KAI1892359.1"/>
    <property type="molecule type" value="Genomic_DNA"/>
</dbReference>
<evidence type="ECO:0000256" key="12">
    <source>
        <dbReference type="SAM" id="MobiDB-lite"/>
    </source>
</evidence>
<feature type="domain" description="EGF-like" evidence="13">
    <location>
        <begin position="1117"/>
        <end position="1154"/>
    </location>
</feature>
<dbReference type="GO" id="GO:0007155">
    <property type="term" value="P:cell adhesion"/>
    <property type="evidence" value="ECO:0007669"/>
    <property type="project" value="InterPro"/>
</dbReference>
<dbReference type="InterPro" id="IPR000538">
    <property type="entry name" value="Link_dom"/>
</dbReference>
<dbReference type="FunFam" id="3.10.100.10:FF:000001">
    <property type="entry name" value="Hyaluronan proteoglycan link protein 1"/>
    <property type="match status" value="1"/>
</dbReference>
<keyword evidence="9" id="KW-0424">Laminin EGF-like domain</keyword>
<dbReference type="InterPro" id="IPR009030">
    <property type="entry name" value="Growth_fac_rcpt_cys_sf"/>
</dbReference>
<dbReference type="Pfam" id="PF00193">
    <property type="entry name" value="Xlink"/>
    <property type="match status" value="1"/>
</dbReference>
<gene>
    <name evidence="16" type="ORF">AGOR_G00132550</name>
</gene>
<dbReference type="Proteomes" id="UP000829720">
    <property type="component" value="Unassembled WGS sequence"/>
</dbReference>
<dbReference type="Gene3D" id="2.10.25.10">
    <property type="entry name" value="Laminin"/>
    <property type="match status" value="10"/>
</dbReference>
<keyword evidence="5" id="KW-0472">Membrane</keyword>
<feature type="disulfide bond" evidence="10">
    <location>
        <begin position="1144"/>
        <end position="1153"/>
    </location>
</feature>